<reference evidence="1 2" key="1">
    <citation type="submission" date="2019-02" db="EMBL/GenBank/DDBJ databases">
        <title>Aquabacterium sp. strain KMB7.</title>
        <authorList>
            <person name="Chen W.-M."/>
        </authorList>
    </citation>
    <scope>NUCLEOTIDE SEQUENCE [LARGE SCALE GENOMIC DNA]</scope>
    <source>
        <strain evidence="1 2">KMB7</strain>
    </source>
</reference>
<sequence length="120" mass="13089">MSMQIPGIKILAETDRGSIVQFEVVADSAQVESATSALIAYLPELGEISVLEPGGAECYRECRRISNELQIKRACHGAHGTWQKATLAESVNWLTDGMRLSAKNPRREQCIMSLPNASVS</sequence>
<protein>
    <submittedName>
        <fullName evidence="1">Uncharacterized protein</fullName>
    </submittedName>
</protein>
<keyword evidence="2" id="KW-1185">Reference proteome</keyword>
<accession>A0A4Q9GUD8</accession>
<name>A0A4Q9GUD8_9BURK</name>
<proteinExistence type="predicted"/>
<gene>
    <name evidence="1" type="ORF">EYS42_16845</name>
</gene>
<evidence type="ECO:0000313" key="1">
    <source>
        <dbReference type="EMBL" id="TBO27368.1"/>
    </source>
</evidence>
<organism evidence="1 2">
    <name type="scientific">Aquabacterium lacunae</name>
    <dbReference type="NCBI Taxonomy" id="2528630"/>
    <lineage>
        <taxon>Bacteria</taxon>
        <taxon>Pseudomonadati</taxon>
        <taxon>Pseudomonadota</taxon>
        <taxon>Betaproteobacteria</taxon>
        <taxon>Burkholderiales</taxon>
        <taxon>Aquabacterium</taxon>
    </lineage>
</organism>
<dbReference type="Proteomes" id="UP000292120">
    <property type="component" value="Unassembled WGS sequence"/>
</dbReference>
<dbReference type="AlphaFoldDB" id="A0A4Q9GUD8"/>
<dbReference type="RefSeq" id="WP_130969369.1">
    <property type="nucleotide sequence ID" value="NZ_SIXI01000025.1"/>
</dbReference>
<evidence type="ECO:0000313" key="2">
    <source>
        <dbReference type="Proteomes" id="UP000292120"/>
    </source>
</evidence>
<dbReference type="EMBL" id="SIXI01000025">
    <property type="protein sequence ID" value="TBO27368.1"/>
    <property type="molecule type" value="Genomic_DNA"/>
</dbReference>
<comment type="caution">
    <text evidence="1">The sequence shown here is derived from an EMBL/GenBank/DDBJ whole genome shotgun (WGS) entry which is preliminary data.</text>
</comment>
<dbReference type="OrthoDB" id="9940273at2"/>